<dbReference type="Gene3D" id="3.40.50.150">
    <property type="entry name" value="Vaccinia Virus protein VP39"/>
    <property type="match status" value="2"/>
</dbReference>
<dbReference type="Proteomes" id="UP001265746">
    <property type="component" value="Unassembled WGS sequence"/>
</dbReference>
<dbReference type="Pfam" id="PF00145">
    <property type="entry name" value="DNA_methylase"/>
    <property type="match status" value="1"/>
</dbReference>
<evidence type="ECO:0000256" key="2">
    <source>
        <dbReference type="ARBA" id="ARBA00022603"/>
    </source>
</evidence>
<dbReference type="GO" id="GO:0003886">
    <property type="term" value="F:DNA (cytosine-5-)-methyltransferase activity"/>
    <property type="evidence" value="ECO:0007669"/>
    <property type="project" value="UniProtKB-EC"/>
</dbReference>
<accession>A0AAD9SEU5</accession>
<protein>
    <recommendedName>
        <fullName evidence="1">DNA (cytosine-5-)-methyltransferase</fullName>
        <ecNumber evidence="1">2.1.1.37</ecNumber>
    </recommendedName>
</protein>
<keyword evidence="8" id="KW-1185">Reference proteome</keyword>
<dbReference type="PANTHER" id="PTHR10629">
    <property type="entry name" value="CYTOSINE-SPECIFIC METHYLTRANSFERASE"/>
    <property type="match status" value="1"/>
</dbReference>
<keyword evidence="4 5" id="KW-0949">S-adenosyl-L-methionine</keyword>
<evidence type="ECO:0000313" key="7">
    <source>
        <dbReference type="EMBL" id="KAK2606590.1"/>
    </source>
</evidence>
<dbReference type="GO" id="GO:0032259">
    <property type="term" value="P:methylation"/>
    <property type="evidence" value="ECO:0007669"/>
    <property type="project" value="UniProtKB-KW"/>
</dbReference>
<sequence length="428" mass="48197">MVSTFVDLFCGIGGFRIGLEDAGFECVYANDIDQRAVDVYKRNRPAGANYPVECADIREVFAERPDNIPHHHRESDTRYGDLGGYVVKVAALKRPVVVLLENVPGFFARGRPYYESLKEKFDQAGYSCNYHVLQAWAFGLPQNRKRGFIVAIRKDVHETPFDFPEIPEGEGVTLRSSLLAADSVKLDSVKKYNVKDFQMAWKMPWLNEYALDHTVDKAGKTLAMATTVRLMKVGEEKGNPNWSGCAVYHDLGCHPTVNTGMHDSQAWILTPGTAAEGSVIRKLHLRELYRIQGFPDSFKLDHGKMAAHKQIGNAVPPAMVRWMGEILMERYQQAFLSDNRAASKETDSRNSSREEGDPSGSPETAPKARSSRHMCRRRKCSSSPAEATSKTRNSRNLKKRARFSGSVEEAPSKRRNRRNRRRTPSPDS</sequence>
<proteinExistence type="inferred from homology"/>
<dbReference type="AlphaFoldDB" id="A0AAD9SEU5"/>
<name>A0AAD9SEU5_PHOAM</name>
<comment type="caution">
    <text evidence="7">The sequence shown here is derived from an EMBL/GenBank/DDBJ whole genome shotgun (WGS) entry which is preliminary data.</text>
</comment>
<feature type="compositionally biased region" description="Basic and acidic residues" evidence="6">
    <location>
        <begin position="341"/>
        <end position="356"/>
    </location>
</feature>
<comment type="similarity">
    <text evidence="5">Belongs to the class I-like SAM-binding methyltransferase superfamily. C5-methyltransferase family.</text>
</comment>
<dbReference type="PROSITE" id="PS00095">
    <property type="entry name" value="C5_MTASE_2"/>
    <property type="match status" value="1"/>
</dbReference>
<feature type="compositionally biased region" description="Basic residues" evidence="6">
    <location>
        <begin position="413"/>
        <end position="428"/>
    </location>
</feature>
<dbReference type="PANTHER" id="PTHR10629:SF52">
    <property type="entry name" value="DNA (CYTOSINE-5)-METHYLTRANSFERASE 1"/>
    <property type="match status" value="1"/>
</dbReference>
<feature type="compositionally biased region" description="Polar residues" evidence="6">
    <location>
        <begin position="381"/>
        <end position="391"/>
    </location>
</feature>
<dbReference type="PRINTS" id="PR00105">
    <property type="entry name" value="C5METTRFRASE"/>
</dbReference>
<evidence type="ECO:0000256" key="1">
    <source>
        <dbReference type="ARBA" id="ARBA00011975"/>
    </source>
</evidence>
<organism evidence="7 8">
    <name type="scientific">Phomopsis amygdali</name>
    <name type="common">Fusicoccum amygdali</name>
    <dbReference type="NCBI Taxonomy" id="1214568"/>
    <lineage>
        <taxon>Eukaryota</taxon>
        <taxon>Fungi</taxon>
        <taxon>Dikarya</taxon>
        <taxon>Ascomycota</taxon>
        <taxon>Pezizomycotina</taxon>
        <taxon>Sordariomycetes</taxon>
        <taxon>Sordariomycetidae</taxon>
        <taxon>Diaporthales</taxon>
        <taxon>Diaporthaceae</taxon>
        <taxon>Diaporthe</taxon>
    </lineage>
</organism>
<dbReference type="EC" id="2.1.1.37" evidence="1"/>
<dbReference type="InterPro" id="IPR001525">
    <property type="entry name" value="C5_MeTfrase"/>
</dbReference>
<dbReference type="InterPro" id="IPR050390">
    <property type="entry name" value="C5-Methyltransferase"/>
</dbReference>
<dbReference type="Gene3D" id="3.90.120.10">
    <property type="entry name" value="DNA Methylase, subunit A, domain 2"/>
    <property type="match status" value="1"/>
</dbReference>
<dbReference type="InterPro" id="IPR029063">
    <property type="entry name" value="SAM-dependent_MTases_sf"/>
</dbReference>
<keyword evidence="3 5" id="KW-0808">Transferase</keyword>
<dbReference type="EMBL" id="JAUJFL010000003">
    <property type="protein sequence ID" value="KAK2606590.1"/>
    <property type="molecule type" value="Genomic_DNA"/>
</dbReference>
<feature type="compositionally biased region" description="Basic residues" evidence="6">
    <location>
        <begin position="369"/>
        <end position="380"/>
    </location>
</feature>
<evidence type="ECO:0000313" key="8">
    <source>
        <dbReference type="Proteomes" id="UP001265746"/>
    </source>
</evidence>
<evidence type="ECO:0000256" key="5">
    <source>
        <dbReference type="PROSITE-ProRule" id="PRU01016"/>
    </source>
</evidence>
<feature type="region of interest" description="Disordered" evidence="6">
    <location>
        <begin position="339"/>
        <end position="428"/>
    </location>
</feature>
<keyword evidence="2 5" id="KW-0489">Methyltransferase</keyword>
<evidence type="ECO:0000256" key="6">
    <source>
        <dbReference type="SAM" id="MobiDB-lite"/>
    </source>
</evidence>
<reference evidence="7" key="1">
    <citation type="submission" date="2023-06" db="EMBL/GenBank/DDBJ databases">
        <authorList>
            <person name="Noh H."/>
        </authorList>
    </citation>
    <scope>NUCLEOTIDE SEQUENCE</scope>
    <source>
        <strain evidence="7">DUCC20226</strain>
    </source>
</reference>
<comment type="caution">
    <text evidence="5">Lacks conserved residue(s) required for the propagation of feature annotation.</text>
</comment>
<evidence type="ECO:0000256" key="4">
    <source>
        <dbReference type="ARBA" id="ARBA00022691"/>
    </source>
</evidence>
<feature type="compositionally biased region" description="Basic residues" evidence="6">
    <location>
        <begin position="392"/>
        <end position="402"/>
    </location>
</feature>
<evidence type="ECO:0000256" key="3">
    <source>
        <dbReference type="ARBA" id="ARBA00022679"/>
    </source>
</evidence>
<dbReference type="SUPFAM" id="SSF53335">
    <property type="entry name" value="S-adenosyl-L-methionine-dependent methyltransferases"/>
    <property type="match status" value="1"/>
</dbReference>
<dbReference type="PROSITE" id="PS51679">
    <property type="entry name" value="SAM_MT_C5"/>
    <property type="match status" value="1"/>
</dbReference>
<dbReference type="InterPro" id="IPR031303">
    <property type="entry name" value="C5_meth_CS"/>
</dbReference>
<gene>
    <name evidence="7" type="ORF">N8I77_005328</name>
</gene>